<dbReference type="GeneID" id="106465144"/>
<feature type="domain" description="C2H2-type" evidence="7">
    <location>
        <begin position="601"/>
        <end position="628"/>
    </location>
</feature>
<dbReference type="Gene3D" id="3.30.160.60">
    <property type="entry name" value="Classic Zinc Finger"/>
    <property type="match status" value="11"/>
</dbReference>
<organism evidence="8 9">
    <name type="scientific">Limulus polyphemus</name>
    <name type="common">Atlantic horseshoe crab</name>
    <dbReference type="NCBI Taxonomy" id="6850"/>
    <lineage>
        <taxon>Eukaryota</taxon>
        <taxon>Metazoa</taxon>
        <taxon>Ecdysozoa</taxon>
        <taxon>Arthropoda</taxon>
        <taxon>Chelicerata</taxon>
        <taxon>Merostomata</taxon>
        <taxon>Xiphosura</taxon>
        <taxon>Limulidae</taxon>
        <taxon>Limulus</taxon>
    </lineage>
</organism>
<dbReference type="Pfam" id="PF00096">
    <property type="entry name" value="zf-C2H2"/>
    <property type="match status" value="2"/>
</dbReference>
<name>A0ABM1SYH8_LIMPO</name>
<dbReference type="PROSITE" id="PS00028">
    <property type="entry name" value="ZINC_FINGER_C2H2_1"/>
    <property type="match status" value="10"/>
</dbReference>
<feature type="domain" description="C2H2-type" evidence="7">
    <location>
        <begin position="1110"/>
        <end position="1137"/>
    </location>
</feature>
<feature type="domain" description="C2H2-type" evidence="7">
    <location>
        <begin position="1053"/>
        <end position="1081"/>
    </location>
</feature>
<feature type="domain" description="C2H2-type" evidence="7">
    <location>
        <begin position="656"/>
        <end position="683"/>
    </location>
</feature>
<feature type="region of interest" description="Disordered" evidence="6">
    <location>
        <begin position="426"/>
        <end position="454"/>
    </location>
</feature>
<dbReference type="SUPFAM" id="SSF57667">
    <property type="entry name" value="beta-beta-alpha zinc fingers"/>
    <property type="match status" value="7"/>
</dbReference>
<feature type="domain" description="C2H2-type" evidence="7">
    <location>
        <begin position="730"/>
        <end position="752"/>
    </location>
</feature>
<dbReference type="PROSITE" id="PS50157">
    <property type="entry name" value="ZINC_FINGER_C2H2_2"/>
    <property type="match status" value="13"/>
</dbReference>
<dbReference type="SMART" id="SM00355">
    <property type="entry name" value="ZnF_C2H2"/>
    <property type="match status" value="21"/>
</dbReference>
<sequence length="1434" mass="163701">MGLTITIGCRSAKSLRKMDVFICGICQEEFHDIEKFVDHKKTLGTITCDECKTHFHTQDKWNQHVLEKHQHQLDFEKEAISLNPGVQAEPKQPENQTVEEERTTGSVIQDAVETCGLTVEELEGVTFLPDPNGNITLMGNIQIVQPGSNESEVLALTQCPSQEGLENGTSQMILTLPEQCTAISSNVSLSRNPTMSLESFTTLNSGNEVMTLEEENPNRSLITTASCAEVKGNFQSIKNNQPGDIFACSICHCFSLCEKEIIKHLQDIHNELVTSGSPESLQFISRLAPLACSNASVTQVDVDSGTKVREKLSFTPVDTTSSVNTTSVRLYLEPFSESSQTQDGPPVKRRRGRPRKSEQQKSTDLLQPTQSEKSPDPPAPPQPGPDGRYSCTKCQRSFTKERHLLGHKCLGVGDYIDPLVKIEEKEDNKEKTTGPNDLLAGNDEVCKEEDDDEVDTDLTADFTISSVIDNPPWSRGGNRKRGRGRGRGRSNRRRINREFMTEKCILETENEEQTHLSHFSSILVEDPMAVDEKPKRNWREDPFHVPIFNSKEEQAEFEEKVNAVDLSCVDDMFVRHEVSQEVNTELTGRPKRRENNELIVFSCNVCKKVIKSLSHIRLHCVTHTNLKPFKCLQCPSAFNAKGNLYTHMRKHTGNYFRCPKCDFYSCNRSHLAEHEAIHNNTRYKCKLCHNDYNTIKSLINHIRKYHQGPSGKQYLALFQTQADRNMSVLHVCNICNRKFKKKIDRDRHLYVHDIRDNTSFMQCSLCDYIASRRSYLENHHRKHRIVYVCSVCESMFLSSVLLKNHFSHHKLDSQCNDKTYLNPQHPQDQETTKESQQVTQTLDQLFEESINKSWYLPEPRGSIAQNQYVNIPLELCEDDNQVTAVTEGDRKPSFSLHVSLNYKLLTTDLYSKIQEAFGKVECQHCGKLFHTVMDLDPHLLTHEENKPFKCTKCSYSAVSKDCLKRHQETVHEKMPFPCEFCEFVAPSRTSLWHHRQKHLISQSKCPVCDTEFQNFRLLKSHVILKHPGMDRNELRKLLGTNKKVTGRLGRRSYKCPYCDRIFHRSSTDLQKHMWIHEGIKPYKCTLCSHESRSKNNLRVHMLRHTEEKSHLCEECGKSYKSKTALRTHLKIHTQGNIFTCDRCDYSASQKSHLWRHMETHDVVRQYACEHCDYSSNTVGYMKAHYSRHHKGAIYNENSSFSTPEILENQEQVFKCVSCSYIFGNISDLKRHLRVRHGLSVDKVEFTVSEEPLQVTLNNNPELQTHADSNEVMPEESSVPRHVQMVECEQPAYGEEEQKLHLNLPDGELDERTASALHIIQQVFQQGALNSHVTVEAVDGENLVTLNPDTIIVQNGDGELVFNGDTGGQYVIQYVTDLSQMCEDNFIVTQGNSKSDSISHTNVAPDSCELYTSISDENKGFSELQSQAFTVAENT</sequence>
<reference evidence="9" key="1">
    <citation type="submission" date="2025-08" db="UniProtKB">
        <authorList>
            <consortium name="RefSeq"/>
        </authorList>
    </citation>
    <scope>IDENTIFICATION</scope>
    <source>
        <tissue evidence="9">Muscle</tissue>
    </source>
</reference>
<dbReference type="InterPro" id="IPR013087">
    <property type="entry name" value="Znf_C2H2_type"/>
</dbReference>
<evidence type="ECO:0000256" key="1">
    <source>
        <dbReference type="ARBA" id="ARBA00022723"/>
    </source>
</evidence>
<feature type="compositionally biased region" description="Basic residues" evidence="6">
    <location>
        <begin position="477"/>
        <end position="493"/>
    </location>
</feature>
<keyword evidence="4" id="KW-0862">Zinc</keyword>
<feature type="compositionally biased region" description="Polar residues" evidence="6">
    <location>
        <begin position="362"/>
        <end position="372"/>
    </location>
</feature>
<evidence type="ECO:0000256" key="6">
    <source>
        <dbReference type="SAM" id="MobiDB-lite"/>
    </source>
</evidence>
<evidence type="ECO:0000259" key="7">
    <source>
        <dbReference type="PROSITE" id="PS50157"/>
    </source>
</evidence>
<feature type="domain" description="C2H2-type" evidence="7">
    <location>
        <begin position="1213"/>
        <end position="1236"/>
    </location>
</feature>
<feature type="domain" description="C2H2-type" evidence="7">
    <location>
        <begin position="389"/>
        <end position="416"/>
    </location>
</feature>
<feature type="domain" description="C2H2-type" evidence="7">
    <location>
        <begin position="948"/>
        <end position="971"/>
    </location>
</feature>
<protein>
    <submittedName>
        <fullName evidence="9">Zinc finger protein ZFAT-like isoform X2</fullName>
    </submittedName>
</protein>
<feature type="domain" description="C2H2-type" evidence="7">
    <location>
        <begin position="1082"/>
        <end position="1109"/>
    </location>
</feature>
<feature type="domain" description="C2H2-type" evidence="7">
    <location>
        <begin position="629"/>
        <end position="656"/>
    </location>
</feature>
<accession>A0ABM1SYH8</accession>
<dbReference type="PANTHER" id="PTHR24379">
    <property type="entry name" value="KRAB AND ZINC FINGER DOMAIN-CONTAINING"/>
    <property type="match status" value="1"/>
</dbReference>
<dbReference type="PANTHER" id="PTHR24379:SF121">
    <property type="entry name" value="C2H2-TYPE DOMAIN-CONTAINING PROTEIN"/>
    <property type="match status" value="1"/>
</dbReference>
<keyword evidence="2" id="KW-0677">Repeat</keyword>
<keyword evidence="8" id="KW-1185">Reference proteome</keyword>
<evidence type="ECO:0000313" key="9">
    <source>
        <dbReference type="RefSeq" id="XP_022248684.1"/>
    </source>
</evidence>
<feature type="domain" description="C2H2-type" evidence="7">
    <location>
        <begin position="1138"/>
        <end position="1165"/>
    </location>
</feature>
<feature type="compositionally biased region" description="Polar residues" evidence="6">
    <location>
        <begin position="817"/>
        <end position="826"/>
    </location>
</feature>
<evidence type="ECO:0000256" key="3">
    <source>
        <dbReference type="ARBA" id="ARBA00022771"/>
    </source>
</evidence>
<evidence type="ECO:0000313" key="8">
    <source>
        <dbReference type="Proteomes" id="UP000694941"/>
    </source>
</evidence>
<dbReference type="InterPro" id="IPR036236">
    <property type="entry name" value="Znf_C2H2_sf"/>
</dbReference>
<feature type="region of interest" description="Disordered" evidence="6">
    <location>
        <begin position="467"/>
        <end position="493"/>
    </location>
</feature>
<feature type="region of interest" description="Disordered" evidence="6">
    <location>
        <begin position="817"/>
        <end position="836"/>
    </location>
</feature>
<feature type="region of interest" description="Disordered" evidence="6">
    <location>
        <begin position="334"/>
        <end position="391"/>
    </location>
</feature>
<dbReference type="RefSeq" id="XP_022248684.1">
    <property type="nucleotide sequence ID" value="XM_022392976.1"/>
</dbReference>
<feature type="region of interest" description="Disordered" evidence="6">
    <location>
        <begin position="85"/>
        <end position="104"/>
    </location>
</feature>
<proteinExistence type="predicted"/>
<feature type="domain" description="C2H2-type" evidence="7">
    <location>
        <begin position="920"/>
        <end position="947"/>
    </location>
</feature>
<evidence type="ECO:0000256" key="5">
    <source>
        <dbReference type="PROSITE-ProRule" id="PRU00042"/>
    </source>
</evidence>
<feature type="domain" description="C2H2-type" evidence="7">
    <location>
        <begin position="683"/>
        <end position="711"/>
    </location>
</feature>
<gene>
    <name evidence="9" type="primary">LOC106465144</name>
</gene>
<dbReference type="Proteomes" id="UP000694941">
    <property type="component" value="Unplaced"/>
</dbReference>
<keyword evidence="1" id="KW-0479">Metal-binding</keyword>
<evidence type="ECO:0000256" key="2">
    <source>
        <dbReference type="ARBA" id="ARBA00022737"/>
    </source>
</evidence>
<evidence type="ECO:0000256" key="4">
    <source>
        <dbReference type="ARBA" id="ARBA00022833"/>
    </source>
</evidence>
<keyword evidence="3 5" id="KW-0863">Zinc-finger</keyword>